<dbReference type="AlphaFoldDB" id="A0A9Q9HCV4"/>
<dbReference type="EMBL" id="CP080776">
    <property type="protein sequence ID" value="UWP96192.1"/>
    <property type="molecule type" value="Genomic_DNA"/>
</dbReference>
<organism evidence="1 2">
    <name type="scientific">Aliiroseovarius crassostreae</name>
    <dbReference type="NCBI Taxonomy" id="154981"/>
    <lineage>
        <taxon>Bacteria</taxon>
        <taxon>Pseudomonadati</taxon>
        <taxon>Pseudomonadota</taxon>
        <taxon>Alphaproteobacteria</taxon>
        <taxon>Rhodobacterales</taxon>
        <taxon>Paracoccaceae</taxon>
        <taxon>Aliiroseovarius</taxon>
    </lineage>
</organism>
<protein>
    <recommendedName>
        <fullName evidence="3">Prepilin-type N-terminal cleavage/methylation domain-containing protein</fullName>
    </recommendedName>
</protein>
<dbReference type="Proteomes" id="UP001057991">
    <property type="component" value="Chromosome"/>
</dbReference>
<reference evidence="1" key="1">
    <citation type="submission" date="2021-08" db="EMBL/GenBank/DDBJ databases">
        <authorList>
            <person name="Nwanade C."/>
            <person name="Wang M."/>
            <person name="Masoudi A."/>
            <person name="Yu Z."/>
            <person name="Liu J."/>
        </authorList>
    </citation>
    <scope>NUCLEOTIDE SEQUENCE</scope>
    <source>
        <strain evidence="1">S056</strain>
    </source>
</reference>
<proteinExistence type="predicted"/>
<sequence>MRNKQKGLTQLELLISLTIMGLLAILLANALNFSSKLLSKGRITSGWTEQLLAQDTLRRLVETIPLDLKGAPATEVFSGTPERFKFVSSSKHYRVSVFHDDQTSILVLKSRSNDGTSTETTLGSQITNVQMNYFGKRSDQPEPQWHPSWSDPKNFPDLVKLEWETLDGHPLPPLTFQPAKSERHNVMSLSSLLPPG</sequence>
<evidence type="ECO:0008006" key="3">
    <source>
        <dbReference type="Google" id="ProtNLM"/>
    </source>
</evidence>
<evidence type="ECO:0000313" key="1">
    <source>
        <dbReference type="EMBL" id="UWP96192.1"/>
    </source>
</evidence>
<dbReference type="RefSeq" id="WP_259806442.1">
    <property type="nucleotide sequence ID" value="NZ_CP080776.1"/>
</dbReference>
<name>A0A9Q9HCV4_9RHOB</name>
<evidence type="ECO:0000313" key="2">
    <source>
        <dbReference type="Proteomes" id="UP001057991"/>
    </source>
</evidence>
<accession>A0A9Q9HCV4</accession>
<gene>
    <name evidence="1" type="ORF">K3X48_04170</name>
</gene>